<evidence type="ECO:0000313" key="2">
    <source>
        <dbReference type="Proteomes" id="UP001358586"/>
    </source>
</evidence>
<protein>
    <submittedName>
        <fullName evidence="1">Uncharacterized protein</fullName>
    </submittedName>
</protein>
<gene>
    <name evidence="1" type="ORF">PVK06_027197</name>
</gene>
<dbReference type="Proteomes" id="UP001358586">
    <property type="component" value="Chromosome 8"/>
</dbReference>
<organism evidence="1 2">
    <name type="scientific">Gossypium arboreum</name>
    <name type="common">Tree cotton</name>
    <name type="synonym">Gossypium nanking</name>
    <dbReference type="NCBI Taxonomy" id="29729"/>
    <lineage>
        <taxon>Eukaryota</taxon>
        <taxon>Viridiplantae</taxon>
        <taxon>Streptophyta</taxon>
        <taxon>Embryophyta</taxon>
        <taxon>Tracheophyta</taxon>
        <taxon>Spermatophyta</taxon>
        <taxon>Magnoliopsida</taxon>
        <taxon>eudicotyledons</taxon>
        <taxon>Gunneridae</taxon>
        <taxon>Pentapetalae</taxon>
        <taxon>rosids</taxon>
        <taxon>malvids</taxon>
        <taxon>Malvales</taxon>
        <taxon>Malvaceae</taxon>
        <taxon>Malvoideae</taxon>
        <taxon>Gossypium</taxon>
    </lineage>
</organism>
<accession>A0ABR0P2K4</accession>
<evidence type="ECO:0000313" key="1">
    <source>
        <dbReference type="EMBL" id="KAK5811824.1"/>
    </source>
</evidence>
<dbReference type="EMBL" id="JARKNE010000008">
    <property type="protein sequence ID" value="KAK5811824.1"/>
    <property type="molecule type" value="Genomic_DNA"/>
</dbReference>
<sequence>MLNSEVLSNRSDMMAQMMKEIFKRLPLRKEDMSDVHNSDHKNPGIINDHNKIHGEIQPKLVIEDHGNEFNIVKTVSNPIDIAAEVAIKVKVEDELTTNMEFKLILNKSVEDLIHFLAISEKVSTEEVGEFDSFSFDNKNKAQATKV</sequence>
<name>A0ABR0P2K4_GOSAR</name>
<comment type="caution">
    <text evidence="1">The sequence shown here is derived from an EMBL/GenBank/DDBJ whole genome shotgun (WGS) entry which is preliminary data.</text>
</comment>
<reference evidence="1 2" key="1">
    <citation type="submission" date="2023-03" db="EMBL/GenBank/DDBJ databases">
        <title>WGS of Gossypium arboreum.</title>
        <authorList>
            <person name="Yu D."/>
        </authorList>
    </citation>
    <scope>NUCLEOTIDE SEQUENCE [LARGE SCALE GENOMIC DNA]</scope>
    <source>
        <tissue evidence="1">Leaf</tissue>
    </source>
</reference>
<keyword evidence="2" id="KW-1185">Reference proteome</keyword>
<proteinExistence type="predicted"/>